<dbReference type="EMBL" id="CP130318">
    <property type="protein sequence ID" value="WNQ09731.1"/>
    <property type="molecule type" value="Genomic_DNA"/>
</dbReference>
<keyword evidence="3 5" id="KW-0269">Exonuclease</keyword>
<dbReference type="AlphaFoldDB" id="A0AA96RDS3"/>
<feature type="domain" description="Exonuclease" evidence="4">
    <location>
        <begin position="61"/>
        <end position="230"/>
    </location>
</feature>
<evidence type="ECO:0000313" key="5">
    <source>
        <dbReference type="EMBL" id="WNQ09731.1"/>
    </source>
</evidence>
<dbReference type="SMART" id="SM00479">
    <property type="entry name" value="EXOIII"/>
    <property type="match status" value="1"/>
</dbReference>
<dbReference type="KEGG" id="paun:MJA45_19150"/>
<dbReference type="PANTHER" id="PTHR30231">
    <property type="entry name" value="DNA POLYMERASE III SUBUNIT EPSILON"/>
    <property type="match status" value="1"/>
</dbReference>
<dbReference type="FunFam" id="3.30.420.10:FF:000045">
    <property type="entry name" value="3'-5' exonuclease DinG"/>
    <property type="match status" value="1"/>
</dbReference>
<dbReference type="SUPFAM" id="SSF53098">
    <property type="entry name" value="Ribonuclease H-like"/>
    <property type="match status" value="1"/>
</dbReference>
<dbReference type="PANTHER" id="PTHR30231:SF4">
    <property type="entry name" value="PROTEIN NEN2"/>
    <property type="match status" value="1"/>
</dbReference>
<accession>A0AA96RDS3</accession>
<keyword evidence="1" id="KW-0540">Nuclease</keyword>
<dbReference type="CDD" id="cd06127">
    <property type="entry name" value="DEDDh"/>
    <property type="match status" value="1"/>
</dbReference>
<organism evidence="5 6">
    <name type="scientific">Paenibacillus aurantius</name>
    <dbReference type="NCBI Taxonomy" id="2918900"/>
    <lineage>
        <taxon>Bacteria</taxon>
        <taxon>Bacillati</taxon>
        <taxon>Bacillota</taxon>
        <taxon>Bacilli</taxon>
        <taxon>Bacillales</taxon>
        <taxon>Paenibacillaceae</taxon>
        <taxon>Paenibacillus</taxon>
    </lineage>
</organism>
<dbReference type="InterPro" id="IPR006054">
    <property type="entry name" value="DnaQ"/>
</dbReference>
<dbReference type="NCBIfam" id="TIGR00573">
    <property type="entry name" value="dnaq"/>
    <property type="match status" value="1"/>
</dbReference>
<evidence type="ECO:0000256" key="3">
    <source>
        <dbReference type="ARBA" id="ARBA00022839"/>
    </source>
</evidence>
<evidence type="ECO:0000256" key="1">
    <source>
        <dbReference type="ARBA" id="ARBA00022722"/>
    </source>
</evidence>
<protein>
    <submittedName>
        <fullName evidence="5">Exonuclease domain-containing protein</fullName>
    </submittedName>
</protein>
<evidence type="ECO:0000259" key="4">
    <source>
        <dbReference type="SMART" id="SM00479"/>
    </source>
</evidence>
<dbReference type="Proteomes" id="UP001305702">
    <property type="component" value="Chromosome"/>
</dbReference>
<dbReference type="Gene3D" id="3.30.420.10">
    <property type="entry name" value="Ribonuclease H-like superfamily/Ribonuclease H"/>
    <property type="match status" value="1"/>
</dbReference>
<keyword evidence="2" id="KW-0378">Hydrolase</keyword>
<gene>
    <name evidence="5" type="ORF">MJA45_19150</name>
</gene>
<dbReference type="GO" id="GO:0005829">
    <property type="term" value="C:cytosol"/>
    <property type="evidence" value="ECO:0007669"/>
    <property type="project" value="TreeGrafter"/>
</dbReference>
<dbReference type="GO" id="GO:0006260">
    <property type="term" value="P:DNA replication"/>
    <property type="evidence" value="ECO:0007669"/>
    <property type="project" value="InterPro"/>
</dbReference>
<keyword evidence="6" id="KW-1185">Reference proteome</keyword>
<dbReference type="GO" id="GO:0003677">
    <property type="term" value="F:DNA binding"/>
    <property type="evidence" value="ECO:0007669"/>
    <property type="project" value="InterPro"/>
</dbReference>
<dbReference type="InterPro" id="IPR012337">
    <property type="entry name" value="RNaseH-like_sf"/>
</dbReference>
<dbReference type="InterPro" id="IPR013520">
    <property type="entry name" value="Ribonucl_H"/>
</dbReference>
<evidence type="ECO:0000256" key="2">
    <source>
        <dbReference type="ARBA" id="ARBA00022801"/>
    </source>
</evidence>
<dbReference type="GO" id="GO:0008408">
    <property type="term" value="F:3'-5' exonuclease activity"/>
    <property type="evidence" value="ECO:0007669"/>
    <property type="project" value="TreeGrafter"/>
</dbReference>
<dbReference type="RefSeq" id="WP_315603505.1">
    <property type="nucleotide sequence ID" value="NZ_CP130318.1"/>
</dbReference>
<evidence type="ECO:0000313" key="6">
    <source>
        <dbReference type="Proteomes" id="UP001305702"/>
    </source>
</evidence>
<proteinExistence type="predicted"/>
<reference evidence="5 6" key="1">
    <citation type="submission" date="2022-02" db="EMBL/GenBank/DDBJ databases">
        <title>Paenibacillus sp. MBLB1776 Whole Genome Shotgun Sequencing.</title>
        <authorList>
            <person name="Hwang C.Y."/>
            <person name="Cho E.-S."/>
            <person name="Seo M.-J."/>
        </authorList>
    </citation>
    <scope>NUCLEOTIDE SEQUENCE [LARGE SCALE GENOMIC DNA]</scope>
    <source>
        <strain evidence="5 6">MBLB1776</strain>
    </source>
</reference>
<dbReference type="Pfam" id="PF00929">
    <property type="entry name" value="RNase_T"/>
    <property type="match status" value="1"/>
</dbReference>
<name>A0AA96RDS3_9BACL</name>
<dbReference type="NCBIfam" id="NF005836">
    <property type="entry name" value="PRK07740.1"/>
    <property type="match status" value="1"/>
</dbReference>
<dbReference type="InterPro" id="IPR036397">
    <property type="entry name" value="RNaseH_sf"/>
</dbReference>
<sequence>MKPIRPTGKQGMWNLYKMGGIAPAFTSMFDPRSAQHMAFIRSMMKEQRKESMYEIRLQEMEAVVFDLETTGFSPYHGDEIIAVGAVAVKGGVVLEEETFYSTVQCSRKIPEDVIRLTGITNEMAAASPDLLDVLSRFLAFVHRRVLIAHGTGHDKPFLRSALWKTSKTALTHRIVDTMMLGKWLHPGMPHYGLDILLEKYSIRAENRHHALADSLMTAQLWAGMLALMAEKNVLTLGDLYAHLSQR</sequence>
<dbReference type="GO" id="GO:0003887">
    <property type="term" value="F:DNA-directed DNA polymerase activity"/>
    <property type="evidence" value="ECO:0007669"/>
    <property type="project" value="InterPro"/>
</dbReference>